<dbReference type="OrthoDB" id="9813965at2"/>
<accession>W0V4X6</accession>
<organism evidence="2 3">
    <name type="scientific">Janthinobacterium agaricidamnosum NBRC 102515 = DSM 9628</name>
    <dbReference type="NCBI Taxonomy" id="1349767"/>
    <lineage>
        <taxon>Bacteria</taxon>
        <taxon>Pseudomonadati</taxon>
        <taxon>Pseudomonadota</taxon>
        <taxon>Betaproteobacteria</taxon>
        <taxon>Burkholderiales</taxon>
        <taxon>Oxalobacteraceae</taxon>
        <taxon>Janthinobacterium</taxon>
    </lineage>
</organism>
<evidence type="ECO:0000259" key="1">
    <source>
        <dbReference type="PROSITE" id="PS50846"/>
    </source>
</evidence>
<dbReference type="Proteomes" id="UP000027604">
    <property type="component" value="Chromosome I"/>
</dbReference>
<dbReference type="InterPro" id="IPR036163">
    <property type="entry name" value="HMA_dom_sf"/>
</dbReference>
<dbReference type="PATRIC" id="fig|1349767.4.peg.4033"/>
<dbReference type="PROSITE" id="PS50846">
    <property type="entry name" value="HMA_2"/>
    <property type="match status" value="1"/>
</dbReference>
<feature type="domain" description="HMA" evidence="1">
    <location>
        <begin position="2"/>
        <end position="68"/>
    </location>
</feature>
<proteinExistence type="predicted"/>
<dbReference type="Gene3D" id="3.30.70.100">
    <property type="match status" value="1"/>
</dbReference>
<reference evidence="2 3" key="1">
    <citation type="journal article" date="2015" name="Genome Announc.">
        <title>Genome Sequence of Mushroom Soft-Rot Pathogen Janthinobacterium agaricidamnosum.</title>
        <authorList>
            <person name="Graupner K."/>
            <person name="Lackner G."/>
            <person name="Hertweck C."/>
        </authorList>
    </citation>
    <scope>NUCLEOTIDE SEQUENCE [LARGE SCALE GENOMIC DNA]</scope>
    <source>
        <strain evidence="3">NBRC 102515 / DSM 9628</strain>
    </source>
</reference>
<dbReference type="KEGG" id="jag:GJA_2287"/>
<dbReference type="CDD" id="cd00371">
    <property type="entry name" value="HMA"/>
    <property type="match status" value="1"/>
</dbReference>
<protein>
    <submittedName>
        <fullName evidence="2">Heavy-metal-associated domain protein</fullName>
    </submittedName>
</protein>
<gene>
    <name evidence="2" type="ORF">GJA_2287</name>
</gene>
<dbReference type="EMBL" id="HG322949">
    <property type="protein sequence ID" value="CDG82921.1"/>
    <property type="molecule type" value="Genomic_DNA"/>
</dbReference>
<dbReference type="STRING" id="1349767.GJA_2287"/>
<dbReference type="Pfam" id="PF00403">
    <property type="entry name" value="HMA"/>
    <property type="match status" value="1"/>
</dbReference>
<dbReference type="AlphaFoldDB" id="W0V4X6"/>
<evidence type="ECO:0000313" key="3">
    <source>
        <dbReference type="Proteomes" id="UP000027604"/>
    </source>
</evidence>
<sequence length="70" mass="7364">MQTAQLSIIGMDHEGCADEVNQVLEAVDGVSTVSVSLIQQAASVCFDEQRASQLQLLTVLNQAGYPAEAA</sequence>
<dbReference type="InterPro" id="IPR006121">
    <property type="entry name" value="HMA_dom"/>
</dbReference>
<keyword evidence="3" id="KW-1185">Reference proteome</keyword>
<dbReference type="RefSeq" id="WP_038499435.1">
    <property type="nucleotide sequence ID" value="NZ_BCTH01000088.1"/>
</dbReference>
<name>W0V4X6_9BURK</name>
<dbReference type="SUPFAM" id="SSF55008">
    <property type="entry name" value="HMA, heavy metal-associated domain"/>
    <property type="match status" value="1"/>
</dbReference>
<dbReference type="GO" id="GO:0046872">
    <property type="term" value="F:metal ion binding"/>
    <property type="evidence" value="ECO:0007669"/>
    <property type="project" value="InterPro"/>
</dbReference>
<dbReference type="HOGENOM" id="CLU_134973_10_3_4"/>
<evidence type="ECO:0000313" key="2">
    <source>
        <dbReference type="EMBL" id="CDG82921.1"/>
    </source>
</evidence>